<accession>A0A9R1CU48</accession>
<dbReference type="AlphaFoldDB" id="A0A9R1CU48"/>
<gene>
    <name evidence="1" type="ORF">PRLR5076_02480</name>
</gene>
<dbReference type="RefSeq" id="WP_223929596.1">
    <property type="nucleotide sequence ID" value="NZ_BPTU01000003.1"/>
</dbReference>
<name>A0A9R1CU48_9BACT</name>
<reference evidence="1" key="1">
    <citation type="journal article" date="2022" name="Int. J. Syst. Evol. Microbiol.">
        <title>Prevotella lacticifex sp. nov., isolated from the rumen of cows.</title>
        <authorList>
            <person name="Shinkai T."/>
            <person name="Ikeyama N."/>
            <person name="Kumagai M."/>
            <person name="Ohmori H."/>
            <person name="Sakamoto M."/>
            <person name="Ohkuma M."/>
            <person name="Mitsumori M."/>
        </authorList>
    </citation>
    <scope>NUCLEOTIDE SEQUENCE</scope>
    <source>
        <strain evidence="1">R5076</strain>
    </source>
</reference>
<sequence>MAIEIKAIPTLEGKDAERFIERADEAERKFNGFDGIENTPAFKAMQSILRKSGMAK</sequence>
<comment type="caution">
    <text evidence="1">The sequence shown here is derived from an EMBL/GenBank/DDBJ whole genome shotgun (WGS) entry which is preliminary data.</text>
</comment>
<protein>
    <submittedName>
        <fullName evidence="1">Uncharacterized protein</fullName>
    </submittedName>
</protein>
<dbReference type="GeneID" id="72468305"/>
<proteinExistence type="predicted"/>
<evidence type="ECO:0000313" key="2">
    <source>
        <dbReference type="Proteomes" id="UP000825483"/>
    </source>
</evidence>
<keyword evidence="2" id="KW-1185">Reference proteome</keyword>
<evidence type="ECO:0000313" key="1">
    <source>
        <dbReference type="EMBL" id="GJG57397.1"/>
    </source>
</evidence>
<dbReference type="Proteomes" id="UP000825483">
    <property type="component" value="Unassembled WGS sequence"/>
</dbReference>
<organism evidence="1 2">
    <name type="scientific">Prevotella lacticifex</name>
    <dbReference type="NCBI Taxonomy" id="2854755"/>
    <lineage>
        <taxon>Bacteria</taxon>
        <taxon>Pseudomonadati</taxon>
        <taxon>Bacteroidota</taxon>
        <taxon>Bacteroidia</taxon>
        <taxon>Bacteroidales</taxon>
        <taxon>Prevotellaceae</taxon>
        <taxon>Prevotella</taxon>
    </lineage>
</organism>
<dbReference type="EMBL" id="BPUB01000001">
    <property type="protein sequence ID" value="GJG57397.1"/>
    <property type="molecule type" value="Genomic_DNA"/>
</dbReference>